<feature type="region of interest" description="Disordered" evidence="1">
    <location>
        <begin position="102"/>
        <end position="127"/>
    </location>
</feature>
<reference evidence="3 4" key="1">
    <citation type="journal article" date="2016" name="Front. Microbiol.">
        <title>Genomic Resource of Rice Seed Associated Bacteria.</title>
        <authorList>
            <person name="Midha S."/>
            <person name="Bansal K."/>
            <person name="Sharma S."/>
            <person name="Kumar N."/>
            <person name="Patil P.P."/>
            <person name="Chaudhry V."/>
            <person name="Patil P.B."/>
        </authorList>
    </citation>
    <scope>NUCLEOTIDE SEQUENCE [LARGE SCALE GENOMIC DNA]</scope>
    <source>
        <strain evidence="3 4">RSA3</strain>
    </source>
</reference>
<accession>A0A147F2I5</accession>
<dbReference type="InterPro" id="IPR057204">
    <property type="entry name" value="DUF7882"/>
</dbReference>
<gene>
    <name evidence="3" type="ORF">RSA3_17610</name>
</gene>
<dbReference type="Pfam" id="PF25355">
    <property type="entry name" value="DUF7882"/>
    <property type="match status" value="1"/>
</dbReference>
<dbReference type="OrthoDB" id="5123855at2"/>
<dbReference type="EMBL" id="LDRV01000151">
    <property type="protein sequence ID" value="KTS05099.1"/>
    <property type="molecule type" value="Genomic_DNA"/>
</dbReference>
<comment type="caution">
    <text evidence="3">The sequence shown here is derived from an EMBL/GenBank/DDBJ whole genome shotgun (WGS) entry which is preliminary data.</text>
</comment>
<protein>
    <submittedName>
        <fullName evidence="3">von Willebrand factor A</fullName>
    </submittedName>
</protein>
<dbReference type="RefSeq" id="WP_058597238.1">
    <property type="nucleotide sequence ID" value="NZ_LDRR01000164.1"/>
</dbReference>
<dbReference type="Proteomes" id="UP000072189">
    <property type="component" value="Unassembled WGS sequence"/>
</dbReference>
<evidence type="ECO:0000313" key="3">
    <source>
        <dbReference type="EMBL" id="KTS05099.1"/>
    </source>
</evidence>
<name>A0A147F2I5_MICTE</name>
<feature type="compositionally biased region" description="Low complexity" evidence="1">
    <location>
        <begin position="110"/>
        <end position="127"/>
    </location>
</feature>
<evidence type="ECO:0000259" key="2">
    <source>
        <dbReference type="Pfam" id="PF25355"/>
    </source>
</evidence>
<evidence type="ECO:0000256" key="1">
    <source>
        <dbReference type="SAM" id="MobiDB-lite"/>
    </source>
</evidence>
<dbReference type="AlphaFoldDB" id="A0A147F2I5"/>
<proteinExistence type="predicted"/>
<dbReference type="PATRIC" id="fig|2033.4.peg.1068"/>
<sequence length="127" mass="13871">MGNLFYATSAESIEIPDRLLSHIKVVVTTKLRRSESFTLSWTHVDGTPGRSTLWLQPSIPLRFVFDTAEPETLNATVLKNMAEMANSSAGLMMDLSAEIPAHDAEKRVSPSRPTPVSSRRSSLTAAA</sequence>
<organism evidence="3 4">
    <name type="scientific">Microbacterium testaceum</name>
    <name type="common">Aureobacterium testaceum</name>
    <name type="synonym">Brevibacterium testaceum</name>
    <dbReference type="NCBI Taxonomy" id="2033"/>
    <lineage>
        <taxon>Bacteria</taxon>
        <taxon>Bacillati</taxon>
        <taxon>Actinomycetota</taxon>
        <taxon>Actinomycetes</taxon>
        <taxon>Micrococcales</taxon>
        <taxon>Microbacteriaceae</taxon>
        <taxon>Microbacterium</taxon>
    </lineage>
</organism>
<evidence type="ECO:0000313" key="4">
    <source>
        <dbReference type="Proteomes" id="UP000072189"/>
    </source>
</evidence>
<feature type="domain" description="DUF7882" evidence="2">
    <location>
        <begin position="1"/>
        <end position="93"/>
    </location>
</feature>